<feature type="binding site" evidence="12">
    <location>
        <position position="241"/>
    </location>
    <ligand>
        <name>[2Fe-2S] cluster</name>
        <dbReference type="ChEBI" id="CHEBI:190135"/>
    </ligand>
</feature>
<comment type="similarity">
    <text evidence="1">Belongs to the PyrK family.</text>
</comment>
<dbReference type="Gene3D" id="2.10.240.10">
    <property type="entry name" value="Dihydroorotate dehydrogenase, electron transfer subunit"/>
    <property type="match status" value="1"/>
</dbReference>
<evidence type="ECO:0000313" key="15">
    <source>
        <dbReference type="Proteomes" id="UP000291469"/>
    </source>
</evidence>
<dbReference type="GO" id="GO:0006221">
    <property type="term" value="P:pyrimidine nucleotide biosynthetic process"/>
    <property type="evidence" value="ECO:0007669"/>
    <property type="project" value="InterPro"/>
</dbReference>
<keyword evidence="9 12" id="KW-0411">Iron-sulfur</keyword>
<evidence type="ECO:0000256" key="3">
    <source>
        <dbReference type="ARBA" id="ARBA00022630"/>
    </source>
</evidence>
<feature type="binding site" evidence="12">
    <location>
        <position position="233"/>
    </location>
    <ligand>
        <name>[2Fe-2S] cluster</name>
        <dbReference type="ChEBI" id="CHEBI:190135"/>
    </ligand>
</feature>
<evidence type="ECO:0000256" key="12">
    <source>
        <dbReference type="PIRSR" id="PIRSR006816-2"/>
    </source>
</evidence>
<accession>A0A411YJZ9</accession>
<feature type="domain" description="FAD-binding FR-type" evidence="13">
    <location>
        <begin position="10"/>
        <end position="111"/>
    </location>
</feature>
<dbReference type="OrthoDB" id="9796486at2"/>
<dbReference type="GO" id="GO:0016491">
    <property type="term" value="F:oxidoreductase activity"/>
    <property type="evidence" value="ECO:0007669"/>
    <property type="project" value="InterPro"/>
</dbReference>
<dbReference type="EMBL" id="CP036402">
    <property type="protein sequence ID" value="QBI21539.1"/>
    <property type="molecule type" value="Genomic_DNA"/>
</dbReference>
<evidence type="ECO:0000256" key="9">
    <source>
        <dbReference type="ARBA" id="ARBA00023014"/>
    </source>
</evidence>
<name>A0A411YJZ9_9ACTN</name>
<dbReference type="InterPro" id="IPR017927">
    <property type="entry name" value="FAD-bd_FR_type"/>
</dbReference>
<evidence type="ECO:0000256" key="4">
    <source>
        <dbReference type="ARBA" id="ARBA00022714"/>
    </source>
</evidence>
<dbReference type="GO" id="GO:0046872">
    <property type="term" value="F:metal ion binding"/>
    <property type="evidence" value="ECO:0007669"/>
    <property type="project" value="UniProtKB-KW"/>
</dbReference>
<feature type="binding site" evidence="11">
    <location>
        <begin position="86"/>
        <end position="87"/>
    </location>
    <ligand>
        <name>FAD</name>
        <dbReference type="ChEBI" id="CHEBI:57692"/>
    </ligand>
</feature>
<proteinExistence type="inferred from homology"/>
<dbReference type="SUPFAM" id="SSF63380">
    <property type="entry name" value="Riboflavin synthase domain-like"/>
    <property type="match status" value="1"/>
</dbReference>
<feature type="binding site" evidence="12">
    <location>
        <position position="238"/>
    </location>
    <ligand>
        <name>[2Fe-2S] cluster</name>
        <dbReference type="ChEBI" id="CHEBI:190135"/>
    </ligand>
</feature>
<dbReference type="AlphaFoldDB" id="A0A411YJZ9"/>
<feature type="binding site" evidence="11">
    <location>
        <begin position="59"/>
        <end position="62"/>
    </location>
    <ligand>
        <name>FAD</name>
        <dbReference type="ChEBI" id="CHEBI:57692"/>
    </ligand>
</feature>
<keyword evidence="2" id="KW-0813">Transport</keyword>
<dbReference type="InterPro" id="IPR001433">
    <property type="entry name" value="OxRdtase_FAD/NAD-bd"/>
</dbReference>
<dbReference type="InterPro" id="IPR012165">
    <property type="entry name" value="Cyt_c3_hydrogenase_gsu"/>
</dbReference>
<evidence type="ECO:0000256" key="8">
    <source>
        <dbReference type="ARBA" id="ARBA00023004"/>
    </source>
</evidence>
<keyword evidence="3 11" id="KW-0285">Flavoprotein</keyword>
<keyword evidence="8 12" id="KW-0408">Iron</keyword>
<gene>
    <name evidence="14" type="ORF">ER308_19500</name>
</gene>
<evidence type="ECO:0000256" key="7">
    <source>
        <dbReference type="ARBA" id="ARBA00022982"/>
    </source>
</evidence>
<evidence type="ECO:0000256" key="1">
    <source>
        <dbReference type="ARBA" id="ARBA00006422"/>
    </source>
</evidence>
<keyword evidence="7" id="KW-0249">Electron transport</keyword>
<dbReference type="Gene3D" id="3.40.50.80">
    <property type="entry name" value="Nucleotide-binding domain of ferredoxin-NADP reductase (FNR) module"/>
    <property type="match status" value="1"/>
</dbReference>
<dbReference type="Pfam" id="PF00175">
    <property type="entry name" value="NAD_binding_1"/>
    <property type="match status" value="1"/>
</dbReference>
<dbReference type="PANTHER" id="PTHR43513">
    <property type="entry name" value="DIHYDROOROTATE DEHYDROGENASE B (NAD(+)), ELECTRON TRANSFER SUBUNIT"/>
    <property type="match status" value="1"/>
</dbReference>
<dbReference type="PIRSF" id="PIRSF006816">
    <property type="entry name" value="Cyc3_hyd_g"/>
    <property type="match status" value="1"/>
</dbReference>
<dbReference type="GO" id="GO:0051537">
    <property type="term" value="F:2 iron, 2 sulfur cluster binding"/>
    <property type="evidence" value="ECO:0007669"/>
    <property type="project" value="UniProtKB-KW"/>
</dbReference>
<evidence type="ECO:0000256" key="2">
    <source>
        <dbReference type="ARBA" id="ARBA00022448"/>
    </source>
</evidence>
<protein>
    <submittedName>
        <fullName evidence="14">Dihydroorotate dehydrogenase electron transfer subunit</fullName>
    </submittedName>
</protein>
<dbReference type="InterPro" id="IPR037117">
    <property type="entry name" value="Dihydroorotate_DH_ele_sf"/>
</dbReference>
<keyword evidence="4 12" id="KW-0001">2Fe-2S</keyword>
<dbReference type="Proteomes" id="UP000291469">
    <property type="component" value="Chromosome"/>
</dbReference>
<keyword evidence="5 12" id="KW-0479">Metal-binding</keyword>
<dbReference type="PROSITE" id="PS51384">
    <property type="entry name" value="FAD_FR"/>
    <property type="match status" value="1"/>
</dbReference>
<dbReference type="GO" id="GO:0050660">
    <property type="term" value="F:flavin adenine dinucleotide binding"/>
    <property type="evidence" value="ECO:0007669"/>
    <property type="project" value="InterPro"/>
</dbReference>
<evidence type="ECO:0000259" key="13">
    <source>
        <dbReference type="PROSITE" id="PS51384"/>
    </source>
</evidence>
<dbReference type="Pfam" id="PF10418">
    <property type="entry name" value="DHODB_Fe-S_bind"/>
    <property type="match status" value="1"/>
</dbReference>
<dbReference type="KEGG" id="erz:ER308_19500"/>
<comment type="cofactor">
    <cofactor evidence="12">
        <name>[2Fe-2S] cluster</name>
        <dbReference type="ChEBI" id="CHEBI:190135"/>
    </cofactor>
    <text evidence="12">Binds 1 [2Fe-2S] cluster per subunit.</text>
</comment>
<organism evidence="14 15">
    <name type="scientific">Egibacter rhizosphaerae</name>
    <dbReference type="NCBI Taxonomy" id="1670831"/>
    <lineage>
        <taxon>Bacteria</taxon>
        <taxon>Bacillati</taxon>
        <taxon>Actinomycetota</taxon>
        <taxon>Nitriliruptoria</taxon>
        <taxon>Egibacterales</taxon>
        <taxon>Egibacteraceae</taxon>
        <taxon>Egibacter</taxon>
    </lineage>
</organism>
<evidence type="ECO:0000313" key="14">
    <source>
        <dbReference type="EMBL" id="QBI21539.1"/>
    </source>
</evidence>
<evidence type="ECO:0000256" key="10">
    <source>
        <dbReference type="ARBA" id="ARBA00034078"/>
    </source>
</evidence>
<evidence type="ECO:0000256" key="5">
    <source>
        <dbReference type="ARBA" id="ARBA00022723"/>
    </source>
</evidence>
<dbReference type="SUPFAM" id="SSF52343">
    <property type="entry name" value="Ferredoxin reductase-like, C-terminal NADP-linked domain"/>
    <property type="match status" value="1"/>
</dbReference>
<dbReference type="InterPro" id="IPR017938">
    <property type="entry name" value="Riboflavin_synthase-like_b-brl"/>
</dbReference>
<comment type="cofactor">
    <cofactor evidence="10">
        <name>[2Fe-2S] cluster</name>
        <dbReference type="ChEBI" id="CHEBI:190135"/>
    </cofactor>
</comment>
<feature type="binding site" evidence="12">
    <location>
        <position position="257"/>
    </location>
    <ligand>
        <name>[2Fe-2S] cluster</name>
        <dbReference type="ChEBI" id="CHEBI:190135"/>
    </ligand>
</feature>
<dbReference type="InterPro" id="IPR039261">
    <property type="entry name" value="FNR_nucleotide-bd"/>
</dbReference>
<keyword evidence="15" id="KW-1185">Reference proteome</keyword>
<evidence type="ECO:0000256" key="6">
    <source>
        <dbReference type="ARBA" id="ARBA00022827"/>
    </source>
</evidence>
<evidence type="ECO:0000256" key="11">
    <source>
        <dbReference type="PIRSR" id="PIRSR006816-1"/>
    </source>
</evidence>
<comment type="cofactor">
    <cofactor evidence="11">
        <name>FAD</name>
        <dbReference type="ChEBI" id="CHEBI:57692"/>
    </cofactor>
    <text evidence="11">Binds 1 FAD per subunit.</text>
</comment>
<reference evidence="14 15" key="1">
    <citation type="submission" date="2019-01" db="EMBL/GenBank/DDBJ databases">
        <title>Egibacter rhizosphaerae EGI 80759T.</title>
        <authorList>
            <person name="Chen D.-D."/>
            <person name="Tian Y."/>
            <person name="Jiao J.-Y."/>
            <person name="Zhang X.-T."/>
            <person name="Zhang Y.-G."/>
            <person name="Zhang Y."/>
            <person name="Xiao M."/>
            <person name="Shu W.-S."/>
            <person name="Li W.-J."/>
        </authorList>
    </citation>
    <scope>NUCLEOTIDE SEQUENCE [LARGE SCALE GENOMIC DNA]</scope>
    <source>
        <strain evidence="14 15">EGI 80759</strain>
    </source>
</reference>
<dbReference type="PANTHER" id="PTHR43513:SF3">
    <property type="entry name" value="DIHYDROOROTATE DEHYDROGENASE B (NAD(+)), ELECTRON TRANSFER SUBUNIT-RELATED"/>
    <property type="match status" value="1"/>
</dbReference>
<dbReference type="CDD" id="cd06218">
    <property type="entry name" value="DHOD_e_trans"/>
    <property type="match status" value="1"/>
</dbReference>
<dbReference type="Gene3D" id="2.40.30.10">
    <property type="entry name" value="Translation factors"/>
    <property type="match status" value="1"/>
</dbReference>
<dbReference type="InterPro" id="IPR050353">
    <property type="entry name" value="PyrK_electron_transfer"/>
</dbReference>
<dbReference type="InterPro" id="IPR019480">
    <property type="entry name" value="Dihydroorotate_DH_Fe-S-bd"/>
</dbReference>
<keyword evidence="6 11" id="KW-0274">FAD</keyword>
<dbReference type="RefSeq" id="WP_131156531.1">
    <property type="nucleotide sequence ID" value="NZ_CP036402.1"/>
</dbReference>
<sequence length="287" mass="30445">MVSDARGQEPLQSTCEVLAHRHVGAYHLLTIVAPEMAARTAPGQMVSLGVGGSGTLLRRPFSVAGVSRHGPWAGTIDIVLEVVGEGTAWLARRSKHDAVDVVGPLGRAFPVPAQPVTCLLVGGGYGAAPLLFLGERLRQENLRVDVLFGAANADRVYNSIEAKRTATAAMFTTEDGSLGHKGRVTDRLDDVLDRSGAGVVYACGPMGMLAAVTQVARARRVPVQVSVEEDMACTTGVCMTCVIPYRTRDEVRNVRACIEGPVLDGKRVMWDRIRDPSMSDGGPGGET</sequence>